<evidence type="ECO:0000313" key="6">
    <source>
        <dbReference type="Proteomes" id="UP000283734"/>
    </source>
</evidence>
<dbReference type="Gene3D" id="1.10.10.60">
    <property type="entry name" value="Homeodomain-like"/>
    <property type="match status" value="1"/>
</dbReference>
<dbReference type="Proteomes" id="UP000283734">
    <property type="component" value="Unassembled WGS sequence"/>
</dbReference>
<feature type="domain" description="HTH araC/xylS-type" evidence="4">
    <location>
        <begin position="223"/>
        <end position="321"/>
    </location>
</feature>
<dbReference type="InterPro" id="IPR018060">
    <property type="entry name" value="HTH_AraC"/>
</dbReference>
<evidence type="ECO:0000256" key="3">
    <source>
        <dbReference type="ARBA" id="ARBA00023163"/>
    </source>
</evidence>
<keyword evidence="2" id="KW-0238">DNA-binding</keyword>
<dbReference type="InterPro" id="IPR009057">
    <property type="entry name" value="Homeodomain-like_sf"/>
</dbReference>
<evidence type="ECO:0000259" key="4">
    <source>
        <dbReference type="PROSITE" id="PS01124"/>
    </source>
</evidence>
<dbReference type="Pfam" id="PF12625">
    <property type="entry name" value="Arabinose_bd"/>
    <property type="match status" value="1"/>
</dbReference>
<dbReference type="PRINTS" id="PR00032">
    <property type="entry name" value="HTHARAC"/>
</dbReference>
<dbReference type="GO" id="GO:0003700">
    <property type="term" value="F:DNA-binding transcription factor activity"/>
    <property type="evidence" value="ECO:0007669"/>
    <property type="project" value="InterPro"/>
</dbReference>
<dbReference type="PANTHER" id="PTHR47894:SF1">
    <property type="entry name" value="HTH-TYPE TRANSCRIPTIONAL REGULATOR VQSM"/>
    <property type="match status" value="1"/>
</dbReference>
<dbReference type="GO" id="GO:0005829">
    <property type="term" value="C:cytosol"/>
    <property type="evidence" value="ECO:0007669"/>
    <property type="project" value="TreeGrafter"/>
</dbReference>
<gene>
    <name evidence="5" type="ORF">D4A39_07345</name>
</gene>
<keyword evidence="1" id="KW-0805">Transcription regulation</keyword>
<accession>A0A418XZ28</accession>
<name>A0A418XZ28_9GAMM</name>
<dbReference type="SUPFAM" id="SSF46689">
    <property type="entry name" value="Homeodomain-like"/>
    <property type="match status" value="1"/>
</dbReference>
<dbReference type="SMART" id="SM00342">
    <property type="entry name" value="HTH_ARAC"/>
    <property type="match status" value="1"/>
</dbReference>
<protein>
    <submittedName>
        <fullName evidence="5">AraC family transcriptional regulator</fullName>
    </submittedName>
</protein>
<proteinExistence type="predicted"/>
<dbReference type="InterPro" id="IPR032687">
    <property type="entry name" value="AraC-type_N"/>
</dbReference>
<dbReference type="GO" id="GO:0000976">
    <property type="term" value="F:transcription cis-regulatory region binding"/>
    <property type="evidence" value="ECO:0007669"/>
    <property type="project" value="TreeGrafter"/>
</dbReference>
<keyword evidence="3" id="KW-0804">Transcription</keyword>
<dbReference type="InterPro" id="IPR020449">
    <property type="entry name" value="Tscrpt_reg_AraC-type_HTH"/>
</dbReference>
<organism evidence="5 6">
    <name type="scientific">Alcanivorax profundi</name>
    <dbReference type="NCBI Taxonomy" id="2338368"/>
    <lineage>
        <taxon>Bacteria</taxon>
        <taxon>Pseudomonadati</taxon>
        <taxon>Pseudomonadota</taxon>
        <taxon>Gammaproteobacteria</taxon>
        <taxon>Oceanospirillales</taxon>
        <taxon>Alcanivoracaceae</taxon>
        <taxon>Alcanivorax</taxon>
    </lineage>
</organism>
<dbReference type="AlphaFoldDB" id="A0A418XZ28"/>
<sequence length="322" mass="35974">MPHSPTVTVRFTQAISQAAETLGFALPDALRNGFASQERVSLELQGQIWESFCTQADDPLVGVQFGLAMEVGHLDTAGMVLMSCETVRDALDSLIDYYPIVGEGGHFQYHEDADRCIIHYLPQYQTRQAERVEAAMATLLQLSRWTTGNKLAAHSLHFTHAALDDNRRYESLLGLSDVRFLCDHNTLIIPVTDLDLPLIYANPALCQHLRTLADQLLQSLGDQSLSAQVTEQLRQHPHWGKEKVADTLGMSGRHLVRKLGEEGTSFKLLRDGLLQGLAEKKLQDAQRLSDIAEQLGFSDESAFSKAFKRWTGMTPAQFREQQ</sequence>
<evidence type="ECO:0000313" key="5">
    <source>
        <dbReference type="EMBL" id="RJG18279.1"/>
    </source>
</evidence>
<dbReference type="PROSITE" id="PS01124">
    <property type="entry name" value="HTH_ARAC_FAMILY_2"/>
    <property type="match status" value="1"/>
</dbReference>
<dbReference type="OrthoDB" id="5722175at2"/>
<keyword evidence="6" id="KW-1185">Reference proteome</keyword>
<dbReference type="Pfam" id="PF12833">
    <property type="entry name" value="HTH_18"/>
    <property type="match status" value="1"/>
</dbReference>
<evidence type="ECO:0000256" key="2">
    <source>
        <dbReference type="ARBA" id="ARBA00023125"/>
    </source>
</evidence>
<dbReference type="PANTHER" id="PTHR47894">
    <property type="entry name" value="HTH-TYPE TRANSCRIPTIONAL REGULATOR GADX"/>
    <property type="match status" value="1"/>
</dbReference>
<dbReference type="RefSeq" id="WP_022985688.1">
    <property type="nucleotide sequence ID" value="NZ_CAXGPP010000005.1"/>
</dbReference>
<evidence type="ECO:0000256" key="1">
    <source>
        <dbReference type="ARBA" id="ARBA00023015"/>
    </source>
</evidence>
<comment type="caution">
    <text evidence="5">The sequence shown here is derived from an EMBL/GenBank/DDBJ whole genome shotgun (WGS) entry which is preliminary data.</text>
</comment>
<reference evidence="5 6" key="1">
    <citation type="submission" date="2018-09" db="EMBL/GenBank/DDBJ databases">
        <title>Alcanivorax profundi sp. nov., isolated from 1000 m-depth seawater of the Mariana Trench.</title>
        <authorList>
            <person name="Liu J."/>
        </authorList>
    </citation>
    <scope>NUCLEOTIDE SEQUENCE [LARGE SCALE GENOMIC DNA]</scope>
    <source>
        <strain evidence="5 6">MTEO17</strain>
    </source>
</reference>
<dbReference type="EMBL" id="QYYA01000002">
    <property type="protein sequence ID" value="RJG18279.1"/>
    <property type="molecule type" value="Genomic_DNA"/>
</dbReference>